<dbReference type="Proteomes" id="UP000472267">
    <property type="component" value="Unassembled WGS sequence"/>
</dbReference>
<comment type="similarity">
    <text evidence="5">Belongs to the PDZK1-interacting protein 1/SMIM24 family.</text>
</comment>
<evidence type="ECO:0000256" key="2">
    <source>
        <dbReference type="ARBA" id="ARBA00022692"/>
    </source>
</evidence>
<proteinExistence type="inferred from homology"/>
<comment type="subcellular location">
    <subcellularLocation>
        <location evidence="1">Membrane</location>
        <topology evidence="1">Single-pass membrane protein</topology>
    </subcellularLocation>
</comment>
<dbReference type="GO" id="GO:0016020">
    <property type="term" value="C:membrane"/>
    <property type="evidence" value="ECO:0007669"/>
    <property type="project" value="UniProtKB-SubCell"/>
</dbReference>
<dbReference type="AlphaFoldDB" id="A0A672F8X7"/>
<feature type="transmembrane region" description="Helical" evidence="6">
    <location>
        <begin position="34"/>
        <end position="54"/>
    </location>
</feature>
<evidence type="ECO:0000256" key="6">
    <source>
        <dbReference type="SAM" id="Phobius"/>
    </source>
</evidence>
<dbReference type="InterPro" id="IPR031627">
    <property type="entry name" value="PDZK1IP1/SMIM24"/>
</dbReference>
<evidence type="ECO:0000256" key="5">
    <source>
        <dbReference type="ARBA" id="ARBA00049650"/>
    </source>
</evidence>
<evidence type="ECO:0000256" key="1">
    <source>
        <dbReference type="ARBA" id="ARBA00004167"/>
    </source>
</evidence>
<reference evidence="7" key="2">
    <citation type="submission" date="2025-09" db="UniProtKB">
        <authorList>
            <consortium name="Ensembl"/>
        </authorList>
    </citation>
    <scope>IDENTIFICATION</scope>
</reference>
<protein>
    <submittedName>
        <fullName evidence="7">Uncharacterized protein</fullName>
    </submittedName>
</protein>
<name>A0A672F8X7_SALFA</name>
<accession>A0A672F8X7</accession>
<dbReference type="Pfam" id="PF15807">
    <property type="entry name" value="MAP17"/>
    <property type="match status" value="1"/>
</dbReference>
<evidence type="ECO:0000256" key="3">
    <source>
        <dbReference type="ARBA" id="ARBA00022989"/>
    </source>
</evidence>
<keyword evidence="3 6" id="KW-1133">Transmembrane helix</keyword>
<evidence type="ECO:0000313" key="8">
    <source>
        <dbReference type="Proteomes" id="UP000472267"/>
    </source>
</evidence>
<dbReference type="Ensembl" id="ENSSFAT00005002805.1">
    <property type="protein sequence ID" value="ENSSFAP00005002588.1"/>
    <property type="gene ID" value="ENSSFAG00005001831.1"/>
</dbReference>
<dbReference type="InParanoid" id="A0A672F8X7"/>
<evidence type="ECO:0000313" key="7">
    <source>
        <dbReference type="Ensembl" id="ENSSFAP00005002588.1"/>
    </source>
</evidence>
<organism evidence="7 8">
    <name type="scientific">Salarias fasciatus</name>
    <name type="common">Jewelled blenny</name>
    <name type="synonym">Blennius fasciatus</name>
    <dbReference type="NCBI Taxonomy" id="181472"/>
    <lineage>
        <taxon>Eukaryota</taxon>
        <taxon>Metazoa</taxon>
        <taxon>Chordata</taxon>
        <taxon>Craniata</taxon>
        <taxon>Vertebrata</taxon>
        <taxon>Euteleostomi</taxon>
        <taxon>Actinopterygii</taxon>
        <taxon>Neopterygii</taxon>
        <taxon>Teleostei</taxon>
        <taxon>Neoteleostei</taxon>
        <taxon>Acanthomorphata</taxon>
        <taxon>Ovalentaria</taxon>
        <taxon>Blenniimorphae</taxon>
        <taxon>Blenniiformes</taxon>
        <taxon>Blennioidei</taxon>
        <taxon>Blenniidae</taxon>
        <taxon>Salariinae</taxon>
        <taxon>Salarias</taxon>
    </lineage>
</organism>
<keyword evidence="2 6" id="KW-0812">Transmembrane</keyword>
<evidence type="ECO:0000256" key="4">
    <source>
        <dbReference type="ARBA" id="ARBA00023136"/>
    </source>
</evidence>
<sequence>MWELSLSELTPRSAPVAGAGAAESRAKLAALQPWLNGLTAVTGFLLLAFGALVVHRLVKSRRYPDEPDYEKQTSL</sequence>
<keyword evidence="8" id="KW-1185">Reference proteome</keyword>
<reference evidence="7" key="1">
    <citation type="submission" date="2025-08" db="UniProtKB">
        <authorList>
            <consortium name="Ensembl"/>
        </authorList>
    </citation>
    <scope>IDENTIFICATION</scope>
</reference>
<keyword evidence="4 6" id="KW-0472">Membrane</keyword>